<dbReference type="SUPFAM" id="SSF69593">
    <property type="entry name" value="Glycerol-3-phosphate (1)-acyltransferase"/>
    <property type="match status" value="1"/>
</dbReference>
<keyword evidence="3" id="KW-1185">Reference proteome</keyword>
<dbReference type="Pfam" id="PF19576">
    <property type="entry name" value="Acyltransf_2"/>
    <property type="match status" value="1"/>
</dbReference>
<dbReference type="AlphaFoldDB" id="A0A238IUM4"/>
<dbReference type="CDD" id="cd07986">
    <property type="entry name" value="LPLAT_ACT14924-like"/>
    <property type="match status" value="1"/>
</dbReference>
<evidence type="ECO:0000313" key="3">
    <source>
        <dbReference type="Proteomes" id="UP000201838"/>
    </source>
</evidence>
<keyword evidence="2" id="KW-0012">Acyltransferase</keyword>
<gene>
    <name evidence="2" type="ORF">BOA8489_00189</name>
</gene>
<name>A0A238IUM4_9RHOB</name>
<dbReference type="GO" id="GO:0016746">
    <property type="term" value="F:acyltransferase activity"/>
    <property type="evidence" value="ECO:0007669"/>
    <property type="project" value="UniProtKB-KW"/>
</dbReference>
<dbReference type="SMART" id="SM00563">
    <property type="entry name" value="PlsC"/>
    <property type="match status" value="1"/>
</dbReference>
<feature type="domain" description="Phospholipid/glycerol acyltransferase" evidence="1">
    <location>
        <begin position="84"/>
        <end position="208"/>
    </location>
</feature>
<dbReference type="InterPro" id="IPR045746">
    <property type="entry name" value="ACT14924-like_Acyltransf_dom"/>
</dbReference>
<evidence type="ECO:0000259" key="1">
    <source>
        <dbReference type="SMART" id="SM00563"/>
    </source>
</evidence>
<proteinExistence type="predicted"/>
<keyword evidence="2" id="KW-0808">Transferase</keyword>
<dbReference type="Proteomes" id="UP000201838">
    <property type="component" value="Unassembled WGS sequence"/>
</dbReference>
<protein>
    <submittedName>
        <fullName evidence="2">2-acyl-glycerophospho-ethanolamine acyltransferase</fullName>
    </submittedName>
</protein>
<reference evidence="3" key="1">
    <citation type="submission" date="2017-05" db="EMBL/GenBank/DDBJ databases">
        <authorList>
            <person name="Rodrigo-Torres L."/>
            <person name="Arahal R. D."/>
            <person name="Lucena T."/>
        </authorList>
    </citation>
    <scope>NUCLEOTIDE SEQUENCE [LARGE SCALE GENOMIC DNA]</scope>
    <source>
        <strain evidence="3">CECT 8489</strain>
    </source>
</reference>
<sequence length="303" mass="33348">MTLLDRDIARDISYAHAAQSRGGRVVIRALENATGRLSLIRRAAGYQDDVSSGADFWDVMVRRYGLSLDIMGGSLANIPEEGPLVMAANHPYGILDGLMMGHILSVARQGDFRILAHRVFRKAEDLNRVILPISFDETREALALNLETRKTALDYLAGGGAIGIFPGGTVSTSAKPFSRPLDPAWRSFTAKMIAKSGATVVPVYFEGANSRLFQVASHLHATLRVALLIKEFKRRTDEPVKVVIGKAIASDEIAARARDPRAMMDFLRASTYALAPETHRSDDYGFEFEAKHKRVRQDGGRHT</sequence>
<accession>A0A238IUM4</accession>
<dbReference type="EMBL" id="FXXQ01000001">
    <property type="protein sequence ID" value="SMX22099.1"/>
    <property type="molecule type" value="Genomic_DNA"/>
</dbReference>
<dbReference type="OrthoDB" id="1113830at2"/>
<dbReference type="RefSeq" id="WP_093972097.1">
    <property type="nucleotide sequence ID" value="NZ_FXXQ01000001.1"/>
</dbReference>
<dbReference type="InterPro" id="IPR002123">
    <property type="entry name" value="Plipid/glycerol_acylTrfase"/>
</dbReference>
<organism evidence="2 3">
    <name type="scientific">Boseongicola aestuarii</name>
    <dbReference type="NCBI Taxonomy" id="1470561"/>
    <lineage>
        <taxon>Bacteria</taxon>
        <taxon>Pseudomonadati</taxon>
        <taxon>Pseudomonadota</taxon>
        <taxon>Alphaproteobacteria</taxon>
        <taxon>Rhodobacterales</taxon>
        <taxon>Paracoccaceae</taxon>
        <taxon>Boseongicola</taxon>
    </lineage>
</organism>
<evidence type="ECO:0000313" key="2">
    <source>
        <dbReference type="EMBL" id="SMX22099.1"/>
    </source>
</evidence>